<evidence type="ECO:0000256" key="1">
    <source>
        <dbReference type="SAM" id="Coils"/>
    </source>
</evidence>
<dbReference type="VEuPathDB" id="GiardiaDB:GL50803_0016355"/>
<accession>V6TMC1</accession>
<gene>
    <name evidence="3" type="ORF">DHA2_151336</name>
</gene>
<dbReference type="VEuPathDB" id="GiardiaDB:DHA2_151336"/>
<feature type="compositionally biased region" description="Polar residues" evidence="2">
    <location>
        <begin position="706"/>
        <end position="717"/>
    </location>
</feature>
<protein>
    <submittedName>
        <fullName evidence="3">Ankyrin repeat protein</fullName>
    </submittedName>
</protein>
<feature type="coiled-coil region" evidence="1">
    <location>
        <begin position="342"/>
        <end position="369"/>
    </location>
</feature>
<name>V6TMC1_GIAIN</name>
<feature type="compositionally biased region" description="Basic and acidic residues" evidence="2">
    <location>
        <begin position="718"/>
        <end position="727"/>
    </location>
</feature>
<feature type="region of interest" description="Disordered" evidence="2">
    <location>
        <begin position="1"/>
        <end position="22"/>
    </location>
</feature>
<reference evidence="3 4" key="2">
    <citation type="journal article" date="2013" name="Genome Biol. Evol.">
        <title>Genome sequencing of Giardia lamblia genotypes A2 and B isolates (DH and GS) and comparative analysis with the genomes of genotypes A1 and E (WB and Pig).</title>
        <authorList>
            <person name="Adam R.D."/>
            <person name="Dahlstrom E.W."/>
            <person name="Martens C.A."/>
            <person name="Bruno D.P."/>
            <person name="Barbian K.D."/>
            <person name="Ricklefs S.M."/>
            <person name="Hernandez M.M."/>
            <person name="Narla N.P."/>
            <person name="Patel R.B."/>
            <person name="Porcella S.F."/>
            <person name="Nash T.E."/>
        </authorList>
    </citation>
    <scope>NUCLEOTIDE SEQUENCE [LARGE SCALE GENOMIC DNA]</scope>
    <source>
        <strain evidence="3 4">DH</strain>
    </source>
</reference>
<proteinExistence type="predicted"/>
<keyword evidence="1" id="KW-0175">Coiled coil</keyword>
<dbReference type="VEuPathDB" id="GiardiaDB:GL50581_2109"/>
<dbReference type="SMART" id="SM00248">
    <property type="entry name" value="ANK"/>
    <property type="match status" value="5"/>
</dbReference>
<dbReference type="InterPro" id="IPR002110">
    <property type="entry name" value="Ankyrin_rpt"/>
</dbReference>
<evidence type="ECO:0000256" key="2">
    <source>
        <dbReference type="SAM" id="MobiDB-lite"/>
    </source>
</evidence>
<dbReference type="Pfam" id="PF12796">
    <property type="entry name" value="Ank_2"/>
    <property type="match status" value="1"/>
</dbReference>
<dbReference type="Proteomes" id="UP000018320">
    <property type="component" value="Unassembled WGS sequence"/>
</dbReference>
<feature type="region of interest" description="Disordered" evidence="2">
    <location>
        <begin position="240"/>
        <end position="302"/>
    </location>
</feature>
<dbReference type="InterPro" id="IPR036770">
    <property type="entry name" value="Ankyrin_rpt-contain_sf"/>
</dbReference>
<dbReference type="PANTHER" id="PTHR24120:SF4">
    <property type="entry name" value="GH07239P"/>
    <property type="match status" value="1"/>
</dbReference>
<evidence type="ECO:0000313" key="4">
    <source>
        <dbReference type="Proteomes" id="UP000018320"/>
    </source>
</evidence>
<feature type="compositionally biased region" description="Low complexity" evidence="2">
    <location>
        <begin position="249"/>
        <end position="258"/>
    </location>
</feature>
<evidence type="ECO:0000313" key="3">
    <source>
        <dbReference type="EMBL" id="ESU39779.1"/>
    </source>
</evidence>
<feature type="compositionally biased region" description="Basic and acidic residues" evidence="2">
    <location>
        <begin position="290"/>
        <end position="301"/>
    </location>
</feature>
<sequence>MLFYLTGHGMEPMETSQSQGADSSNLDRWFTAVAERQYNFIIAELPTFKCSKNAHGNTALIEAVFLADEPAVQILAAHEFGCRSDNGKTALEVAYEVGFVRACDILAQFEMEALHARGIFLCHRAVSDGNLPMVRSLSPFSINIVQPATNQTALDLAIRLPSSDAIIEELVNTPAISLETLDQACKTASETRKVHGDRSILELLLIFRNKKEANACQRCGCLRKQLIYLSSQFHRLYSNFSNPSKGAQSRSNNSSRSSSVEEDLAGRQRKPQRHRGKGLSAKLSNQVSGDAKEHSTSDGSEHGAVLSFSLTRGFEKLRNMLPNASFDLNIDDKVLTELLHLSRTMRREISSLREDIARKNETIAQLQRELGTDKTDKPESCADGKEEEEIEIILRPHSGRSYAYSGETRGATPKEIVDTLEFKGSKKSAGNTTSLVPESNNKLLEEAIAAIKAKDLYINSLLDENDSLKKGAAELDTSSYQEMITSQQEQITHLIDLLYQSKAALEKMSEVEVRCSTLEDDNSLLRQRIQRLEKAPQQDVHRASVVHKGVSAIESSPSSRHTNSLTNPAAERIQHLEATIRSLCTELDRQKLRAREFESDMQTLAAARSHTEMLKEKVLCQQDEIKRLNEVIGVQQNYLELKEIELTKMTKSLEELALSTEKNNESKERSVCESSADPRHAFGYEDLKAAIPSDSPSAPRRLLRRANSSRPATSNAGESRKEREESIHVAVDGSTRSGRALSASVGHRQTSSDMTLYDLESTPTPVQRLHNQEVSSELVKEMVHSVMQSSPSLKIQHSGNQGSLLPTPSSASHAKPPSLVRGAPELQRSSLQTPRQRRISNKQQVVAIAASSAANIAAARQALGMSTPTTIVTDAARPPSQGVSRSTGSINRGGLTKLMSAAIRGDLVTAKAYLKQDVGLQDVEGRSALFYATLHNHPSIVRELVSREALLSTNRKYKDGAGVTALMVAAQEGHKECIKLLYRAEKDCRTVRGKGCIDFAKNDLVVRFIQGLAVKQKY</sequence>
<dbReference type="AlphaFoldDB" id="V6TMC1"/>
<dbReference type="VEuPathDB" id="GiardiaDB:QR46_1090"/>
<feature type="compositionally biased region" description="Basic residues" evidence="2">
    <location>
        <begin position="267"/>
        <end position="277"/>
    </location>
</feature>
<feature type="region of interest" description="Disordered" evidence="2">
    <location>
        <begin position="790"/>
        <end position="839"/>
    </location>
</feature>
<feature type="region of interest" description="Disordered" evidence="2">
    <location>
        <begin position="688"/>
        <end position="753"/>
    </location>
</feature>
<feature type="compositionally biased region" description="Polar residues" evidence="2">
    <location>
        <begin position="790"/>
        <end position="812"/>
    </location>
</feature>
<dbReference type="SUPFAM" id="SSF48403">
    <property type="entry name" value="Ankyrin repeat"/>
    <property type="match status" value="2"/>
</dbReference>
<dbReference type="Gene3D" id="1.25.40.20">
    <property type="entry name" value="Ankyrin repeat-containing domain"/>
    <property type="match status" value="2"/>
</dbReference>
<dbReference type="PANTHER" id="PTHR24120">
    <property type="entry name" value="GH07239P"/>
    <property type="match status" value="1"/>
</dbReference>
<comment type="caution">
    <text evidence="3">The sequence shown here is derived from an EMBL/GenBank/DDBJ whole genome shotgun (WGS) entry which is preliminary data.</text>
</comment>
<organism evidence="3 4">
    <name type="scientific">Giardia intestinalis</name>
    <name type="common">Giardia lamblia</name>
    <dbReference type="NCBI Taxonomy" id="5741"/>
    <lineage>
        <taxon>Eukaryota</taxon>
        <taxon>Metamonada</taxon>
        <taxon>Diplomonadida</taxon>
        <taxon>Hexamitidae</taxon>
        <taxon>Giardiinae</taxon>
        <taxon>Giardia</taxon>
    </lineage>
</organism>
<reference evidence="4" key="1">
    <citation type="submission" date="2012-02" db="EMBL/GenBank/DDBJ databases">
        <title>Genome sequencing of Giardia lamblia Genotypes A2 and B isolates (DH and GS) and comparative analysis with the genomes of Genotypes A1 and E (WB and Pig).</title>
        <authorList>
            <person name="Adam R."/>
            <person name="Dahlstrom E."/>
            <person name="Martens C."/>
            <person name="Bruno D."/>
            <person name="Barbian K."/>
            <person name="Porcella S.F."/>
            <person name="Nash T."/>
        </authorList>
    </citation>
    <scope>NUCLEOTIDE SEQUENCE</scope>
    <source>
        <strain evidence="4">DH</strain>
    </source>
</reference>
<dbReference type="EMBL" id="AHGT01000001">
    <property type="protein sequence ID" value="ESU39779.1"/>
    <property type="molecule type" value="Genomic_DNA"/>
</dbReference>